<dbReference type="InterPro" id="IPR010994">
    <property type="entry name" value="RuvA_2-like"/>
</dbReference>
<dbReference type="InterPro" id="IPR037518">
    <property type="entry name" value="MPN"/>
</dbReference>
<dbReference type="GO" id="GO:0006508">
    <property type="term" value="P:proteolysis"/>
    <property type="evidence" value="ECO:0007669"/>
    <property type="project" value="UniProtKB-KW"/>
</dbReference>
<comment type="similarity">
    <text evidence="6">Belongs to the UPF0758 family.</text>
</comment>
<dbReference type="Proteomes" id="UP000317078">
    <property type="component" value="Unassembled WGS sequence"/>
</dbReference>
<keyword evidence="1" id="KW-0645">Protease</keyword>
<keyword evidence="10" id="KW-1185">Reference proteome</keyword>
<evidence type="ECO:0000256" key="3">
    <source>
        <dbReference type="ARBA" id="ARBA00022801"/>
    </source>
</evidence>
<dbReference type="PROSITE" id="PS50249">
    <property type="entry name" value="MPN"/>
    <property type="match status" value="1"/>
</dbReference>
<dbReference type="InterPro" id="IPR001405">
    <property type="entry name" value="UPF0758"/>
</dbReference>
<dbReference type="GO" id="GO:0008237">
    <property type="term" value="F:metallopeptidase activity"/>
    <property type="evidence" value="ECO:0007669"/>
    <property type="project" value="UniProtKB-KW"/>
</dbReference>
<evidence type="ECO:0000256" key="2">
    <source>
        <dbReference type="ARBA" id="ARBA00022723"/>
    </source>
</evidence>
<reference evidence="9 10" key="1">
    <citation type="journal article" date="2019" name="Environ. Microbiol.">
        <title>Species interactions and distinct microbial communities in high Arctic permafrost affected cryosols are associated with the CH4 and CO2 gas fluxes.</title>
        <authorList>
            <person name="Altshuler I."/>
            <person name="Hamel J."/>
            <person name="Turney S."/>
            <person name="Magnuson E."/>
            <person name="Levesque R."/>
            <person name="Greer C."/>
            <person name="Whyte L.G."/>
        </authorList>
    </citation>
    <scope>NUCLEOTIDE SEQUENCE [LARGE SCALE GENOMIC DNA]</scope>
    <source>
        <strain evidence="9 10">S9.3B</strain>
    </source>
</reference>
<name>A0A502FCB7_9PROT</name>
<dbReference type="InterPro" id="IPR046778">
    <property type="entry name" value="UPF0758_N"/>
</dbReference>
<keyword evidence="4" id="KW-0862">Zinc</keyword>
<dbReference type="NCBIfam" id="NF000642">
    <property type="entry name" value="PRK00024.1"/>
    <property type="match status" value="1"/>
</dbReference>
<feature type="compositionally biased region" description="Low complexity" evidence="7">
    <location>
        <begin position="45"/>
        <end position="56"/>
    </location>
</feature>
<feature type="compositionally biased region" description="Low complexity" evidence="7">
    <location>
        <begin position="66"/>
        <end position="83"/>
    </location>
</feature>
<evidence type="ECO:0000256" key="6">
    <source>
        <dbReference type="RuleBase" id="RU003797"/>
    </source>
</evidence>
<feature type="region of interest" description="Disordered" evidence="7">
    <location>
        <begin position="1"/>
        <end position="86"/>
    </location>
</feature>
<evidence type="ECO:0000313" key="10">
    <source>
        <dbReference type="Proteomes" id="UP000317078"/>
    </source>
</evidence>
<dbReference type="PANTHER" id="PTHR30471">
    <property type="entry name" value="DNA REPAIR PROTEIN RADC"/>
    <property type="match status" value="1"/>
</dbReference>
<dbReference type="OrthoDB" id="9804482at2"/>
<evidence type="ECO:0000256" key="7">
    <source>
        <dbReference type="SAM" id="MobiDB-lite"/>
    </source>
</evidence>
<organism evidence="9 10">
    <name type="scientific">Muricoccus nepalensis</name>
    <dbReference type="NCBI Taxonomy" id="1854500"/>
    <lineage>
        <taxon>Bacteria</taxon>
        <taxon>Pseudomonadati</taxon>
        <taxon>Pseudomonadota</taxon>
        <taxon>Alphaproteobacteria</taxon>
        <taxon>Acetobacterales</taxon>
        <taxon>Roseomonadaceae</taxon>
        <taxon>Muricoccus</taxon>
    </lineage>
</organism>
<dbReference type="PROSITE" id="PS01302">
    <property type="entry name" value="UPF0758"/>
    <property type="match status" value="1"/>
</dbReference>
<dbReference type="Pfam" id="PF20582">
    <property type="entry name" value="UPF0758_N"/>
    <property type="match status" value="1"/>
</dbReference>
<proteinExistence type="inferred from homology"/>
<keyword evidence="3" id="KW-0378">Hydrolase</keyword>
<protein>
    <submittedName>
        <fullName evidence="9">DNA repair protein RadC</fullName>
    </submittedName>
</protein>
<evidence type="ECO:0000256" key="5">
    <source>
        <dbReference type="ARBA" id="ARBA00023049"/>
    </source>
</evidence>
<evidence type="ECO:0000259" key="8">
    <source>
        <dbReference type="PROSITE" id="PS50249"/>
    </source>
</evidence>
<dbReference type="EMBL" id="RCZP01000038">
    <property type="protein sequence ID" value="TPG46943.1"/>
    <property type="molecule type" value="Genomic_DNA"/>
</dbReference>
<dbReference type="Gene3D" id="1.10.150.20">
    <property type="entry name" value="5' to 3' exonuclease, C-terminal subdomain"/>
    <property type="match status" value="1"/>
</dbReference>
<accession>A0A502FCB7</accession>
<sequence length="302" mass="32407">MNRNGETPLPRRRGLEEASGGFDLLPETQGLSRPPRARRTPPAPSDAQADPCADPDANSRAETDTPAKSPAARKPAEAAPAGPEGHRARLRAKLLRAGPDALADYELLEMLLFLALPRVDTKPHARRLLARFGSFAGAVAAREADLRAVEGIGEAAVAALLLVQAAALKLLAAEVRDEPVLNNPDRLIAYLSAAMARAPVEQFRVLFLDSRNRLIADEVLAHGTVNHAPVYPREVIKRALELGATALILVHNHPSGDPTPSLADIEMTREIRAGAATLSIVVHDHLIIGNGRHVSFRREGLL</sequence>
<feature type="domain" description="MPN" evidence="8">
    <location>
        <begin position="180"/>
        <end position="302"/>
    </location>
</feature>
<dbReference type="CDD" id="cd08071">
    <property type="entry name" value="MPN_DUF2466"/>
    <property type="match status" value="1"/>
</dbReference>
<dbReference type="Gene3D" id="3.40.140.10">
    <property type="entry name" value="Cytidine Deaminase, domain 2"/>
    <property type="match status" value="1"/>
</dbReference>
<dbReference type="SUPFAM" id="SSF102712">
    <property type="entry name" value="JAB1/MPN domain"/>
    <property type="match status" value="1"/>
</dbReference>
<dbReference type="InterPro" id="IPR020891">
    <property type="entry name" value="UPF0758_CS"/>
</dbReference>
<comment type="caution">
    <text evidence="9">The sequence shown here is derived from an EMBL/GenBank/DDBJ whole genome shotgun (WGS) entry which is preliminary data.</text>
</comment>
<dbReference type="GO" id="GO:0046872">
    <property type="term" value="F:metal ion binding"/>
    <property type="evidence" value="ECO:0007669"/>
    <property type="project" value="UniProtKB-KW"/>
</dbReference>
<keyword evidence="5" id="KW-0482">Metalloprotease</keyword>
<evidence type="ECO:0000313" key="9">
    <source>
        <dbReference type="EMBL" id="TPG46943.1"/>
    </source>
</evidence>
<gene>
    <name evidence="9" type="primary">radC</name>
    <name evidence="9" type="ORF">EAH89_24405</name>
</gene>
<dbReference type="InterPro" id="IPR025657">
    <property type="entry name" value="RadC_JAB"/>
</dbReference>
<dbReference type="Pfam" id="PF04002">
    <property type="entry name" value="RadC"/>
    <property type="match status" value="1"/>
</dbReference>
<evidence type="ECO:0000256" key="1">
    <source>
        <dbReference type="ARBA" id="ARBA00022670"/>
    </source>
</evidence>
<dbReference type="NCBIfam" id="TIGR00608">
    <property type="entry name" value="radc"/>
    <property type="match status" value="1"/>
</dbReference>
<dbReference type="SUPFAM" id="SSF47781">
    <property type="entry name" value="RuvA domain 2-like"/>
    <property type="match status" value="1"/>
</dbReference>
<dbReference type="PANTHER" id="PTHR30471:SF3">
    <property type="entry name" value="UPF0758 PROTEIN YEES-RELATED"/>
    <property type="match status" value="1"/>
</dbReference>
<dbReference type="AlphaFoldDB" id="A0A502FCB7"/>
<evidence type="ECO:0000256" key="4">
    <source>
        <dbReference type="ARBA" id="ARBA00022833"/>
    </source>
</evidence>
<keyword evidence="2" id="KW-0479">Metal-binding</keyword>